<dbReference type="GO" id="GO:0008121">
    <property type="term" value="F:quinol-cytochrome-c reductase activity"/>
    <property type="evidence" value="ECO:0007669"/>
    <property type="project" value="InterPro"/>
</dbReference>
<name>A0A023HKA8_ALEOV</name>
<dbReference type="InterPro" id="IPR048259">
    <property type="entry name" value="Cytochrome_b_N_euk/bac"/>
</dbReference>
<keyword evidence="11 19" id="KW-0249">Electron transport</keyword>
<reference evidence="23" key="2">
    <citation type="journal article" date="2014" name="Mitochondrial DNA">
        <title>Complete mitochondrial genome of Aleuroglyphus ovatus (Acari: Acaridae).</title>
        <authorList>
            <person name="Que S."/>
            <person name="Xin T."/>
            <person name="Yi J."/>
            <person name="Zou Z."/>
            <person name="Li L."/>
            <person name="Xia B."/>
        </authorList>
    </citation>
    <scope>NUCLEOTIDE SEQUENCE</scope>
</reference>
<dbReference type="InterPro" id="IPR030689">
    <property type="entry name" value="Cytochrome_b"/>
</dbReference>
<dbReference type="RefSeq" id="YP_009019426.1">
    <property type="nucleotide sequence ID" value="NC_023778.1"/>
</dbReference>
<feature type="transmembrane region" description="Helical" evidence="19">
    <location>
        <begin position="223"/>
        <end position="246"/>
    </location>
</feature>
<dbReference type="SUPFAM" id="SSF81342">
    <property type="entry name" value="Transmembrane di-heme cytochromes"/>
    <property type="match status" value="1"/>
</dbReference>
<dbReference type="Gene3D" id="1.20.810.10">
    <property type="entry name" value="Cytochrome Bc1 Complex, Chain C"/>
    <property type="match status" value="1"/>
</dbReference>
<comment type="subcellular location">
    <subcellularLocation>
        <location evidence="2">Mitochondrion inner membrane</location>
        <topology evidence="2">Multi-pass membrane protein</topology>
    </subcellularLocation>
</comment>
<evidence type="ECO:0000256" key="17">
    <source>
        <dbReference type="PIRSR" id="PIRSR038885-1"/>
    </source>
</evidence>
<keyword evidence="16 19" id="KW-0472">Membrane</keyword>
<evidence type="ECO:0000313" key="24">
    <source>
        <dbReference type="EMBL" id="QWW33394.1"/>
    </source>
</evidence>
<evidence type="ECO:0000256" key="11">
    <source>
        <dbReference type="ARBA" id="ARBA00022982"/>
    </source>
</evidence>
<dbReference type="InterPro" id="IPR036150">
    <property type="entry name" value="Cyt_b/b6_C_sf"/>
</dbReference>
<dbReference type="PROSITE" id="PS51002">
    <property type="entry name" value="CYTB_NTER"/>
    <property type="match status" value="1"/>
</dbReference>
<comment type="function">
    <text evidence="1 19">Component of the ubiquinol-cytochrome c reductase complex (complex III or cytochrome b-c1 complex) that is part of the mitochondrial respiratory chain. The b-c1 complex mediates electron transfer from ubiquinol to cytochrome c. Contributes to the generation of a proton gradient across the mitochondrial membrane that is then used for ATP synthesis.</text>
</comment>
<dbReference type="PANTHER" id="PTHR19271:SF16">
    <property type="entry name" value="CYTOCHROME B"/>
    <property type="match status" value="1"/>
</dbReference>
<comment type="similarity">
    <text evidence="19">Belongs to the cytochrome b family.</text>
</comment>
<feature type="transmembrane region" description="Helical" evidence="19">
    <location>
        <begin position="112"/>
        <end position="136"/>
    </location>
</feature>
<dbReference type="EMBL" id="KJ571488">
    <property type="protein sequence ID" value="AID52421.1"/>
    <property type="molecule type" value="Genomic_DNA"/>
</dbReference>
<evidence type="ECO:0000256" key="14">
    <source>
        <dbReference type="ARBA" id="ARBA00023075"/>
    </source>
</evidence>
<evidence type="ECO:0000256" key="9">
    <source>
        <dbReference type="ARBA" id="ARBA00022723"/>
    </source>
</evidence>
<dbReference type="PANTHER" id="PTHR19271">
    <property type="entry name" value="CYTOCHROME B"/>
    <property type="match status" value="1"/>
</dbReference>
<dbReference type="CDD" id="cd00284">
    <property type="entry name" value="Cytochrome_b_N"/>
    <property type="match status" value="1"/>
</dbReference>
<dbReference type="GO" id="GO:0006122">
    <property type="term" value="P:mitochondrial electron transport, ubiquinol to cytochrome c"/>
    <property type="evidence" value="ECO:0007669"/>
    <property type="project" value="TreeGrafter"/>
</dbReference>
<feature type="domain" description="Cytochrome b/b6 C-terminal region profile" evidence="21">
    <location>
        <begin position="213"/>
        <end position="366"/>
    </location>
</feature>
<feature type="domain" description="Cytochrome b/b6 N-terminal region profile" evidence="20">
    <location>
        <begin position="1"/>
        <end position="212"/>
    </location>
</feature>
<evidence type="ECO:0000256" key="2">
    <source>
        <dbReference type="ARBA" id="ARBA00004448"/>
    </source>
</evidence>
<dbReference type="InterPro" id="IPR048260">
    <property type="entry name" value="Cytochrome_b_C_euk/bac"/>
</dbReference>
<keyword evidence="5 19" id="KW-0813">Transport</keyword>
<evidence type="ECO:0000256" key="1">
    <source>
        <dbReference type="ARBA" id="ARBA00002566"/>
    </source>
</evidence>
<keyword evidence="8 19" id="KW-0812">Transmembrane</keyword>
<feature type="transmembrane region" description="Helical" evidence="19">
    <location>
        <begin position="181"/>
        <end position="202"/>
    </location>
</feature>
<geneLocation type="mitochondrion" evidence="22"/>
<dbReference type="EMBL" id="MT075729">
    <property type="protein sequence ID" value="QWW33394.1"/>
    <property type="molecule type" value="Genomic_DNA"/>
</dbReference>
<comment type="cofactor">
    <cofactor evidence="18">
        <name>heme</name>
        <dbReference type="ChEBI" id="CHEBI:30413"/>
    </cofactor>
    <text evidence="18">Binds 2 heme groups non-covalently.</text>
</comment>
<dbReference type="PIRSF" id="PIRSF038885">
    <property type="entry name" value="COB"/>
    <property type="match status" value="1"/>
</dbReference>
<organism evidence="22">
    <name type="scientific">Aleuroglyphus ovatus</name>
    <name type="common">Brown-legged grain mite</name>
    <name type="synonym">Tyroglyphus ovatus</name>
    <dbReference type="NCBI Taxonomy" id="212130"/>
    <lineage>
        <taxon>Eukaryota</taxon>
        <taxon>Metazoa</taxon>
        <taxon>Ecdysozoa</taxon>
        <taxon>Arthropoda</taxon>
        <taxon>Chelicerata</taxon>
        <taxon>Arachnida</taxon>
        <taxon>Acari</taxon>
        <taxon>Acariformes</taxon>
        <taxon>Sarcoptiformes</taxon>
        <taxon>Astigmata</taxon>
        <taxon>Acaroidea</taxon>
        <taxon>Acaridae</taxon>
        <taxon>Tyrophaginae</taxon>
        <taxon>Aleuroglyphus</taxon>
    </lineage>
</organism>
<sequence length="366" mass="40942">MKKYNFILKDPIMEMTKNSLMGLPTPYSISFLWNMGFLLGMTLILQIVTGLVLSMNYVASTEMAFDSVIHIMRDIESGWVMRYLHMNGASLFFILMYIHISRGIYFNSPMKLAAVWTSGVVILLATMGAAFMGYVLPWGQMSFWGATVITSMITAIPYIGSDVTQWLWGNFSVSQPTLNRFFSLHFLIPLALAALAMVHLILLHKPGSSNPTGTNPNYDKMKFFPFFMVKDTTPLLTIMVMMSIIISLSPNMLGDVENFNTASMTTTPAHIQPEWYFLFAYAILRAIPSKLGGVVAMVAAILILLVLMLKSNSMNKKFSPTKKLSFWVFISVALLLTWIGANPVEPPFVSVGQVLTVFYFSSVMTI</sequence>
<dbReference type="AlphaFoldDB" id="A0A023HKA8"/>
<comment type="subunit">
    <text evidence="3">The main subunits of complex b-c1 are: cytochrome b, cytochrome c1 and the Rieske protein.</text>
</comment>
<evidence type="ECO:0000256" key="5">
    <source>
        <dbReference type="ARBA" id="ARBA00022448"/>
    </source>
</evidence>
<evidence type="ECO:0000256" key="18">
    <source>
        <dbReference type="PIRSR" id="PIRSR038885-2"/>
    </source>
</evidence>
<evidence type="ECO:0000256" key="19">
    <source>
        <dbReference type="RuleBase" id="RU362117"/>
    </source>
</evidence>
<dbReference type="InterPro" id="IPR005798">
    <property type="entry name" value="Cyt_b/b6_C"/>
</dbReference>
<dbReference type="InterPro" id="IPR016174">
    <property type="entry name" value="Di-haem_cyt_TM"/>
</dbReference>
<dbReference type="PROSITE" id="PS51003">
    <property type="entry name" value="CYTB_CTER"/>
    <property type="match status" value="1"/>
</dbReference>
<feature type="binding site" evidence="17">
    <location>
        <position position="204"/>
    </location>
    <ligand>
        <name>a ubiquinone</name>
        <dbReference type="ChEBI" id="CHEBI:16389"/>
    </ligand>
</feature>
<gene>
    <name evidence="22" type="primary">CYTB</name>
</gene>
<keyword evidence="14" id="KW-0830">Ubiquinone</keyword>
<evidence type="ECO:0000259" key="20">
    <source>
        <dbReference type="PROSITE" id="PS51002"/>
    </source>
</evidence>
<evidence type="ECO:0000256" key="3">
    <source>
        <dbReference type="ARBA" id="ARBA00011649"/>
    </source>
</evidence>
<dbReference type="GO" id="GO:0016491">
    <property type="term" value="F:oxidoreductase activity"/>
    <property type="evidence" value="ECO:0007669"/>
    <property type="project" value="UniProtKB-UniRule"/>
</dbReference>
<keyword evidence="15 19" id="KW-0496">Mitochondrion</keyword>
<dbReference type="GeneID" id="18667263"/>
<reference evidence="22" key="1">
    <citation type="submission" date="2013-02" db="EMBL/GenBank/DDBJ databases">
        <authorList>
            <person name="Nie L.N."/>
            <person name="Sun E.T."/>
        </authorList>
    </citation>
    <scope>NUCLEOTIDE SEQUENCE</scope>
</reference>
<evidence type="ECO:0000313" key="22">
    <source>
        <dbReference type="EMBL" id="AGM14596.1"/>
    </source>
</evidence>
<evidence type="ECO:0000256" key="10">
    <source>
        <dbReference type="ARBA" id="ARBA00022792"/>
    </source>
</evidence>
<dbReference type="CTD" id="4519"/>
<feature type="binding site" description="axial binding residue" evidence="18">
    <location>
        <position position="99"/>
    </location>
    <ligand>
        <name>heme b</name>
        <dbReference type="ChEBI" id="CHEBI:60344"/>
        <label>b566</label>
    </ligand>
    <ligandPart>
        <name>Fe</name>
        <dbReference type="ChEBI" id="CHEBI:18248"/>
    </ligandPart>
</feature>
<feature type="binding site" description="axial binding residue" evidence="18">
    <location>
        <position position="85"/>
    </location>
    <ligand>
        <name>heme b</name>
        <dbReference type="ChEBI" id="CHEBI:60344"/>
        <label>b562</label>
    </ligand>
    <ligandPart>
        <name>Fe</name>
        <dbReference type="ChEBI" id="CHEBI:18248"/>
    </ligandPart>
</feature>
<evidence type="ECO:0000256" key="4">
    <source>
        <dbReference type="ARBA" id="ARBA00013531"/>
    </source>
</evidence>
<dbReference type="Pfam" id="PF00033">
    <property type="entry name" value="Cytochrome_B"/>
    <property type="match status" value="1"/>
</dbReference>
<feature type="transmembrane region" description="Helical" evidence="19">
    <location>
        <begin position="31"/>
        <end position="59"/>
    </location>
</feature>
<dbReference type="SUPFAM" id="SSF81648">
    <property type="entry name" value="a domain/subunit of cytochrome bc1 complex (Ubiquinol-cytochrome c reductase)"/>
    <property type="match status" value="1"/>
</dbReference>
<feature type="binding site" description="axial binding residue" evidence="18">
    <location>
        <position position="199"/>
    </location>
    <ligand>
        <name>heme b</name>
        <dbReference type="ChEBI" id="CHEBI:60344"/>
        <label>b566</label>
    </ligand>
    <ligandPart>
        <name>Fe</name>
        <dbReference type="ChEBI" id="CHEBI:18248"/>
    </ligandPart>
</feature>
<dbReference type="GO" id="GO:0005743">
    <property type="term" value="C:mitochondrial inner membrane"/>
    <property type="evidence" value="ECO:0007669"/>
    <property type="project" value="UniProtKB-SubCell"/>
</dbReference>
<keyword evidence="10" id="KW-0999">Mitochondrion inner membrane</keyword>
<dbReference type="GO" id="GO:0045275">
    <property type="term" value="C:respiratory chain complex III"/>
    <property type="evidence" value="ECO:0007669"/>
    <property type="project" value="InterPro"/>
</dbReference>
<evidence type="ECO:0000259" key="21">
    <source>
        <dbReference type="PROSITE" id="PS51003"/>
    </source>
</evidence>
<evidence type="ECO:0000256" key="12">
    <source>
        <dbReference type="ARBA" id="ARBA00022989"/>
    </source>
</evidence>
<comment type="cofactor">
    <cofactor evidence="19">
        <name>heme b</name>
        <dbReference type="ChEBI" id="CHEBI:60344"/>
    </cofactor>
    <text evidence="19">Binds 2 heme groups non-covalently.</text>
</comment>
<keyword evidence="13 18" id="KW-0408">Iron</keyword>
<evidence type="ECO:0000256" key="15">
    <source>
        <dbReference type="ARBA" id="ARBA00023128"/>
    </source>
</evidence>
<dbReference type="InterPro" id="IPR005797">
    <property type="entry name" value="Cyt_b/b6_N"/>
</dbReference>
<evidence type="ECO:0000256" key="8">
    <source>
        <dbReference type="ARBA" id="ARBA00022692"/>
    </source>
</evidence>
<evidence type="ECO:0000313" key="23">
    <source>
        <dbReference type="EMBL" id="AID52421.1"/>
    </source>
</evidence>
<feature type="transmembrane region" description="Helical" evidence="19">
    <location>
        <begin position="291"/>
        <end position="312"/>
    </location>
</feature>
<keyword evidence="6 18" id="KW-0349">Heme</keyword>
<feature type="transmembrane region" description="Helical" evidence="19">
    <location>
        <begin position="143"/>
        <end position="161"/>
    </location>
</feature>
<accession>A0A023HKA8</accession>
<protein>
    <recommendedName>
        <fullName evidence="4 19">Cytochrome b</fullName>
    </recommendedName>
</protein>
<reference evidence="24" key="3">
    <citation type="submission" date="2020-02" db="EMBL/GenBank/DDBJ databases">
        <authorList>
            <person name="Sun E."/>
            <person name="Su X."/>
            <person name="Fang Y."/>
        </authorList>
    </citation>
    <scope>NUCLEOTIDE SEQUENCE</scope>
</reference>
<keyword evidence="9 18" id="KW-0479">Metal-binding</keyword>
<evidence type="ECO:0000256" key="6">
    <source>
        <dbReference type="ARBA" id="ARBA00022617"/>
    </source>
</evidence>
<feature type="transmembrane region" description="Helical" evidence="19">
    <location>
        <begin position="80"/>
        <end position="100"/>
    </location>
</feature>
<evidence type="ECO:0000256" key="16">
    <source>
        <dbReference type="ARBA" id="ARBA00023136"/>
    </source>
</evidence>
<evidence type="ECO:0000256" key="7">
    <source>
        <dbReference type="ARBA" id="ARBA00022660"/>
    </source>
</evidence>
<proteinExistence type="inferred from homology"/>
<dbReference type="CDD" id="cd00290">
    <property type="entry name" value="cytochrome_b_C"/>
    <property type="match status" value="1"/>
</dbReference>
<feature type="binding site" description="axial binding residue" evidence="18">
    <location>
        <position position="185"/>
    </location>
    <ligand>
        <name>heme b</name>
        <dbReference type="ChEBI" id="CHEBI:60344"/>
        <label>b562</label>
    </ligand>
    <ligandPart>
        <name>Fe</name>
        <dbReference type="ChEBI" id="CHEBI:18248"/>
    </ligandPart>
</feature>
<dbReference type="Pfam" id="PF00032">
    <property type="entry name" value="Cytochrom_B_C"/>
    <property type="match status" value="1"/>
</dbReference>
<keyword evidence="7 19" id="KW-0679">Respiratory chain</keyword>
<feature type="transmembrane region" description="Helical" evidence="19">
    <location>
        <begin position="324"/>
        <end position="341"/>
    </location>
</feature>
<evidence type="ECO:0000256" key="13">
    <source>
        <dbReference type="ARBA" id="ARBA00023004"/>
    </source>
</evidence>
<keyword evidence="12 19" id="KW-1133">Transmembrane helix</keyword>
<dbReference type="EMBL" id="KC700022">
    <property type="protein sequence ID" value="AGM14596.1"/>
    <property type="molecule type" value="Genomic_DNA"/>
</dbReference>
<dbReference type="InterPro" id="IPR027387">
    <property type="entry name" value="Cytb/b6-like_sf"/>
</dbReference>
<dbReference type="GO" id="GO:0046872">
    <property type="term" value="F:metal ion binding"/>
    <property type="evidence" value="ECO:0007669"/>
    <property type="project" value="UniProtKB-UniRule"/>
</dbReference>